<sequence length="597" mass="67869">MAASSALQELQICSSFLRQGLSSWKVTHSVYSSVCAVLGVRFYRGSNRDTRRRERNLRAKLKKREPEDPKVFDRKEFFRQNYERELFSFKSRLGLKFDNKNLLVTALTHESYKEDYINDNDDDDRDTIQSRENNAKLSLLGLTATSLYIVDHLCTTYPSLPQLGHDLDDLQKEKHLDYRKEDVICDTFFAVVGAIYIDQGSNEAKRFVEDFVIAQLHGEDLYKLLHFDYPEKVLENIFTIQGKEKPVARVTQRTGVNSAVPVYVVGVFSGDKMLAEASSYTEIRAKNEALKAALMKHCQEGMLLPFVNERKKGEQISLSPEGEMTVFQLFRFYVFLFVLKTYETKHTQGRSGKKNVVLCQPNHHQAAVVLYGNEGSGRSDAEKETLNALATNVETVTNLVKAQSEIIENLSRQVSSAAEGSEATEKFKQMFEKAAKHSRFIRQVSKQLNNTVKNVQELAGEWSKSRAKITKQLKALEKESHENTEDKEQIEERLMEKIEKLQEKMKILQESQNYANAECTACKEVWPEGSYCILANGSCPKGFDSHRGHLRSLYLYSSHPQFVGDSKFGNSSMGCFGSYCGEFGNFIGALTLVTCCK</sequence>
<keyword evidence="2" id="KW-0809">Transit peptide</keyword>
<evidence type="ECO:0000256" key="3">
    <source>
        <dbReference type="ARBA" id="ARBA00022980"/>
    </source>
</evidence>
<dbReference type="Pfam" id="PF22935">
    <property type="entry name" value="RM44_endonuclase"/>
    <property type="match status" value="1"/>
</dbReference>
<feature type="domain" description="RNase III" evidence="9">
    <location>
        <begin position="172"/>
        <end position="200"/>
    </location>
</feature>
<keyword evidence="11" id="KW-1185">Reference proteome</keyword>
<feature type="coiled-coil region" evidence="8">
    <location>
        <begin position="441"/>
        <end position="518"/>
    </location>
</feature>
<dbReference type="GO" id="GO:0005840">
    <property type="term" value="C:ribosome"/>
    <property type="evidence" value="ECO:0007669"/>
    <property type="project" value="UniProtKB-KW"/>
</dbReference>
<evidence type="ECO:0000256" key="4">
    <source>
        <dbReference type="ARBA" id="ARBA00023128"/>
    </source>
</evidence>
<dbReference type="GO" id="GO:0004525">
    <property type="term" value="F:ribonuclease III activity"/>
    <property type="evidence" value="ECO:0007669"/>
    <property type="project" value="InterPro"/>
</dbReference>
<evidence type="ECO:0000256" key="1">
    <source>
        <dbReference type="ARBA" id="ARBA00004173"/>
    </source>
</evidence>
<dbReference type="AlphaFoldDB" id="A0AAD9VH50"/>
<organism evidence="10 11">
    <name type="scientific">Acropora cervicornis</name>
    <name type="common">Staghorn coral</name>
    <dbReference type="NCBI Taxonomy" id="6130"/>
    <lineage>
        <taxon>Eukaryota</taxon>
        <taxon>Metazoa</taxon>
        <taxon>Cnidaria</taxon>
        <taxon>Anthozoa</taxon>
        <taxon>Hexacorallia</taxon>
        <taxon>Scleractinia</taxon>
        <taxon>Astrocoeniina</taxon>
        <taxon>Acroporidae</taxon>
        <taxon>Acropora</taxon>
    </lineage>
</organism>
<dbReference type="GO" id="GO:0006396">
    <property type="term" value="P:RNA processing"/>
    <property type="evidence" value="ECO:0007669"/>
    <property type="project" value="InterPro"/>
</dbReference>
<accession>A0AAD9VH50</accession>
<evidence type="ECO:0000259" key="9">
    <source>
        <dbReference type="PROSITE" id="PS50142"/>
    </source>
</evidence>
<dbReference type="InterPro" id="IPR000999">
    <property type="entry name" value="RNase_III_dom"/>
</dbReference>
<keyword evidence="5" id="KW-0687">Ribonucleoprotein</keyword>
<gene>
    <name evidence="10" type="ORF">P5673_000469</name>
</gene>
<dbReference type="Gene3D" id="1.10.1520.10">
    <property type="entry name" value="Ribonuclease III domain"/>
    <property type="match status" value="2"/>
</dbReference>
<reference evidence="10" key="2">
    <citation type="journal article" date="2023" name="Science">
        <title>Genomic signatures of disease resistance in endangered staghorn corals.</title>
        <authorList>
            <person name="Vollmer S.V."/>
            <person name="Selwyn J.D."/>
            <person name="Despard B.A."/>
            <person name="Roesel C.L."/>
        </authorList>
    </citation>
    <scope>NUCLEOTIDE SEQUENCE</scope>
    <source>
        <strain evidence="10">K2</strain>
    </source>
</reference>
<protein>
    <recommendedName>
        <fullName evidence="7">Large ribosomal subunit protein mL44</fullName>
    </recommendedName>
</protein>
<dbReference type="EMBL" id="JARQWQ010000001">
    <property type="protein sequence ID" value="KAK2574321.1"/>
    <property type="molecule type" value="Genomic_DNA"/>
</dbReference>
<dbReference type="CDD" id="cd00593">
    <property type="entry name" value="RIBOc"/>
    <property type="match status" value="1"/>
</dbReference>
<dbReference type="SMART" id="SM00535">
    <property type="entry name" value="RIBOc"/>
    <property type="match status" value="1"/>
</dbReference>
<keyword evidence="3 10" id="KW-0689">Ribosomal protein</keyword>
<comment type="similarity">
    <text evidence="6">Belongs to the ribonuclease III family. Mitochondrion-specific ribosomal protein mL44 subfamily.</text>
</comment>
<evidence type="ECO:0000256" key="6">
    <source>
        <dbReference type="ARBA" id="ARBA00024034"/>
    </source>
</evidence>
<evidence type="ECO:0000313" key="10">
    <source>
        <dbReference type="EMBL" id="KAK2574321.1"/>
    </source>
</evidence>
<proteinExistence type="inferred from homology"/>
<comment type="caution">
    <text evidence="10">The sequence shown here is derived from an EMBL/GenBank/DDBJ whole genome shotgun (WGS) entry which is preliminary data.</text>
</comment>
<dbReference type="Proteomes" id="UP001249851">
    <property type="component" value="Unassembled WGS sequence"/>
</dbReference>
<dbReference type="Pfam" id="PF22892">
    <property type="entry name" value="DSRM_MRPL44"/>
    <property type="match status" value="1"/>
</dbReference>
<reference evidence="10" key="1">
    <citation type="journal article" date="2023" name="G3 (Bethesda)">
        <title>Whole genome assembly and annotation of the endangered Caribbean coral Acropora cervicornis.</title>
        <authorList>
            <person name="Selwyn J.D."/>
            <person name="Vollmer S.V."/>
        </authorList>
    </citation>
    <scope>NUCLEOTIDE SEQUENCE</scope>
    <source>
        <strain evidence="10">K2</strain>
    </source>
</reference>
<dbReference type="InterPro" id="IPR055189">
    <property type="entry name" value="RM44_endonuclase"/>
</dbReference>
<dbReference type="InterPro" id="IPR044444">
    <property type="entry name" value="Ribosomal_mL44_DSRM_metazoa"/>
</dbReference>
<dbReference type="SUPFAM" id="SSF69065">
    <property type="entry name" value="RNase III domain-like"/>
    <property type="match status" value="1"/>
</dbReference>
<dbReference type="PROSITE" id="PS50142">
    <property type="entry name" value="RNASE_3_2"/>
    <property type="match status" value="2"/>
</dbReference>
<dbReference type="Gene3D" id="3.30.160.20">
    <property type="match status" value="1"/>
</dbReference>
<feature type="domain" description="RNase III" evidence="9">
    <location>
        <begin position="86"/>
        <end position="162"/>
    </location>
</feature>
<evidence type="ECO:0000313" key="11">
    <source>
        <dbReference type="Proteomes" id="UP001249851"/>
    </source>
</evidence>
<dbReference type="InterPro" id="IPR036389">
    <property type="entry name" value="RNase_III_sf"/>
</dbReference>
<keyword evidence="4" id="KW-0496">Mitochondrion</keyword>
<name>A0AAD9VH50_ACRCE</name>
<evidence type="ECO:0000256" key="8">
    <source>
        <dbReference type="SAM" id="Coils"/>
    </source>
</evidence>
<evidence type="ECO:0000256" key="2">
    <source>
        <dbReference type="ARBA" id="ARBA00022946"/>
    </source>
</evidence>
<comment type="subcellular location">
    <subcellularLocation>
        <location evidence="1">Mitochondrion</location>
    </subcellularLocation>
</comment>
<evidence type="ECO:0000256" key="7">
    <source>
        <dbReference type="ARBA" id="ARBA00035187"/>
    </source>
</evidence>
<evidence type="ECO:0000256" key="5">
    <source>
        <dbReference type="ARBA" id="ARBA00023274"/>
    </source>
</evidence>
<keyword evidence="8" id="KW-0175">Coiled coil</keyword>